<reference evidence="2 3" key="1">
    <citation type="submission" date="2016-11" db="EMBL/GenBank/DDBJ databases">
        <authorList>
            <person name="Jaros S."/>
            <person name="Januszkiewicz K."/>
            <person name="Wedrychowicz H."/>
        </authorList>
    </citation>
    <scope>NUCLEOTIDE SEQUENCE [LARGE SCALE GENOMIC DNA]</scope>
    <source>
        <strain evidence="2 3">DSM 27063</strain>
    </source>
</reference>
<gene>
    <name evidence="2" type="ORF">SAMN05444280_11635</name>
</gene>
<accession>A0A1M6IBU8</accession>
<protein>
    <recommendedName>
        <fullName evidence="1">AAA+ ATPase domain-containing protein</fullName>
    </recommendedName>
</protein>
<dbReference type="AlphaFoldDB" id="A0A1M6IBU8"/>
<keyword evidence="3" id="KW-1185">Reference proteome</keyword>
<dbReference type="SUPFAM" id="SSF52540">
    <property type="entry name" value="P-loop containing nucleoside triphosphate hydrolases"/>
    <property type="match status" value="1"/>
</dbReference>
<dbReference type="InterPro" id="IPR041682">
    <property type="entry name" value="AAA_14"/>
</dbReference>
<dbReference type="SMART" id="SM00382">
    <property type="entry name" value="AAA"/>
    <property type="match status" value="1"/>
</dbReference>
<evidence type="ECO:0000313" key="2">
    <source>
        <dbReference type="EMBL" id="SHJ31900.1"/>
    </source>
</evidence>
<dbReference type="EMBL" id="FQZE01000016">
    <property type="protein sequence ID" value="SHJ31900.1"/>
    <property type="molecule type" value="Genomic_DNA"/>
</dbReference>
<dbReference type="STRING" id="1168035.SAMN05444280_11635"/>
<dbReference type="OrthoDB" id="9778168at2"/>
<dbReference type="PANTHER" id="PTHR43566:SF1">
    <property type="entry name" value="AAA+ ATPASE DOMAIN-CONTAINING PROTEIN"/>
    <property type="match status" value="1"/>
</dbReference>
<dbReference type="InterPro" id="IPR027417">
    <property type="entry name" value="P-loop_NTPase"/>
</dbReference>
<evidence type="ECO:0000259" key="1">
    <source>
        <dbReference type="SMART" id="SM00382"/>
    </source>
</evidence>
<dbReference type="Proteomes" id="UP000184050">
    <property type="component" value="Unassembled WGS sequence"/>
</dbReference>
<evidence type="ECO:0000313" key="3">
    <source>
        <dbReference type="Proteomes" id="UP000184050"/>
    </source>
</evidence>
<dbReference type="InterPro" id="IPR003593">
    <property type="entry name" value="AAA+_ATPase"/>
</dbReference>
<dbReference type="Pfam" id="PF13635">
    <property type="entry name" value="DUF4143"/>
    <property type="match status" value="1"/>
</dbReference>
<organism evidence="2 3">
    <name type="scientific">Tangfeifania diversioriginum</name>
    <dbReference type="NCBI Taxonomy" id="1168035"/>
    <lineage>
        <taxon>Bacteria</taxon>
        <taxon>Pseudomonadati</taxon>
        <taxon>Bacteroidota</taxon>
        <taxon>Bacteroidia</taxon>
        <taxon>Marinilabiliales</taxon>
        <taxon>Prolixibacteraceae</taxon>
        <taxon>Tangfeifania</taxon>
    </lineage>
</organism>
<dbReference type="RefSeq" id="WP_073169440.1">
    <property type="nucleotide sequence ID" value="NZ_FQZE01000016.1"/>
</dbReference>
<feature type="domain" description="AAA+ ATPase" evidence="1">
    <location>
        <begin position="16"/>
        <end position="133"/>
    </location>
</feature>
<dbReference type="PANTHER" id="PTHR43566">
    <property type="entry name" value="CONSERVED PROTEIN"/>
    <property type="match status" value="1"/>
</dbReference>
<proteinExistence type="predicted"/>
<dbReference type="Gene3D" id="3.40.50.300">
    <property type="entry name" value="P-loop containing nucleotide triphosphate hydrolases"/>
    <property type="match status" value="1"/>
</dbReference>
<dbReference type="InterPro" id="IPR025420">
    <property type="entry name" value="DUF4143"/>
</dbReference>
<name>A0A1M6IBU8_9BACT</name>
<sequence>MIDRSLETIIKRKLNKGKAIIILGARQTGKTTLIKKISHSSKADALFLNADIPNIREQLAKPSINYLKQIFGKAKLIFIDEAQRIKDVGMLLKIIVDEITDIQLVVTGSSAFELSSNINEPLTGRKFEYRLFPISWHELVVHTNFLESVSQLNQRIIFGMYPDVINNLGAEKEILFNLSESYLYKDIFEYQQIRKPEFIQKLLQALAFQIGSEVSYNELSNLLQIDRKTILHYIDLLEKAFVIFRLPPFSRNLRKELSSKVKIYFWDTGIRNALINDFRPLDLRNDKGALWENFIIVERQKSNHYNLRKANTYFWRTHQKSEIDYIEECDGELDIYEFKWNQKLKFKIPKAFSDVYKINRSAIISHNNFYQFIEHE</sequence>
<dbReference type="Pfam" id="PF13173">
    <property type="entry name" value="AAA_14"/>
    <property type="match status" value="1"/>
</dbReference>